<dbReference type="InterPro" id="IPR039544">
    <property type="entry name" value="Tim44-like"/>
</dbReference>
<reference evidence="6" key="1">
    <citation type="submission" date="2023-07" db="EMBL/GenBank/DDBJ databases">
        <authorList>
            <person name="Kim M."/>
        </authorList>
    </citation>
    <scope>NUCLEOTIDE SEQUENCE</scope>
    <source>
        <strain evidence="6">BIUV-7</strain>
    </source>
</reference>
<dbReference type="Pfam" id="PF04280">
    <property type="entry name" value="Tim44"/>
    <property type="match status" value="1"/>
</dbReference>
<keyword evidence="3" id="KW-0809">Transit peptide</keyword>
<comment type="caution">
    <text evidence="6">The sequence shown here is derived from an EMBL/GenBank/DDBJ whole genome shotgun (WGS) entry which is preliminary data.</text>
</comment>
<dbReference type="PANTHER" id="PTHR10721:SF1">
    <property type="entry name" value="MITOCHONDRIAL IMPORT INNER MEMBRANE TRANSLOCASE SUBUNIT TIM44"/>
    <property type="match status" value="1"/>
</dbReference>
<dbReference type="PANTHER" id="PTHR10721">
    <property type="entry name" value="MITOCHONDRIAL IMPORT INNER MEMBRANE TRANSLOCASE SUBUNIT TIM44"/>
    <property type="match status" value="1"/>
</dbReference>
<organism evidence="6 7">
    <name type="scientific">Sphingomonas natans</name>
    <dbReference type="NCBI Taxonomy" id="3063330"/>
    <lineage>
        <taxon>Bacteria</taxon>
        <taxon>Pseudomonadati</taxon>
        <taxon>Pseudomonadota</taxon>
        <taxon>Alphaproteobacteria</taxon>
        <taxon>Sphingomonadales</taxon>
        <taxon>Sphingomonadaceae</taxon>
        <taxon>Sphingomonas</taxon>
    </lineage>
</organism>
<evidence type="ECO:0000259" key="5">
    <source>
        <dbReference type="SMART" id="SM00978"/>
    </source>
</evidence>
<sequence length="217" mass="23211">MTTVIVLAMVFVFVALRLWSVLGRRTGHEQTLAKPLERVPAARAGVPVTLPGKDAPVVAGPEQANTPAVTAGLRTIAAADSKFDAAHFVEGAKGAYRMILEAFWRGDEDELRQLVDGEVADAFASAIAERKAAGHTLENRLVTVENAQIEDATVDGATAHIKMRFDADIAAVTRDADGNVIAGSLDDAVPTHDVWTFSRALRSPDPNWTLTETDEAI</sequence>
<dbReference type="PIRSF" id="PIRSF031890">
    <property type="entry name" value="UCP031890_transporter_Tim44"/>
    <property type="match status" value="1"/>
</dbReference>
<dbReference type="EMBL" id="JAUOTP010000001">
    <property type="protein sequence ID" value="MDO6413007.1"/>
    <property type="molecule type" value="Genomic_DNA"/>
</dbReference>
<dbReference type="InterPro" id="IPR007379">
    <property type="entry name" value="Tim44-like_dom"/>
</dbReference>
<accession>A0ABT8Y4T5</accession>
<dbReference type="Proteomes" id="UP001169764">
    <property type="component" value="Unassembled WGS sequence"/>
</dbReference>
<protein>
    <submittedName>
        <fullName evidence="6">Tim44/TimA family putative adaptor protein</fullName>
    </submittedName>
</protein>
<proteinExistence type="inferred from homology"/>
<keyword evidence="4" id="KW-0472">Membrane</keyword>
<dbReference type="NCBIfam" id="NF033779">
    <property type="entry name" value="Tim44_TimA_adap"/>
    <property type="match status" value="1"/>
</dbReference>
<evidence type="ECO:0000256" key="3">
    <source>
        <dbReference type="ARBA" id="ARBA00022946"/>
    </source>
</evidence>
<dbReference type="InterPro" id="IPR016985">
    <property type="entry name" value="UCP031890_Tim44-rel"/>
</dbReference>
<evidence type="ECO:0000256" key="1">
    <source>
        <dbReference type="ARBA" id="ARBA00004370"/>
    </source>
</evidence>
<comment type="similarity">
    <text evidence="2">Belongs to the Tim44 family.</text>
</comment>
<feature type="domain" description="Tim44-like" evidence="5">
    <location>
        <begin position="69"/>
        <end position="215"/>
    </location>
</feature>
<keyword evidence="7" id="KW-1185">Reference proteome</keyword>
<comment type="subcellular location">
    <subcellularLocation>
        <location evidence="1">Membrane</location>
    </subcellularLocation>
</comment>
<evidence type="ECO:0000256" key="4">
    <source>
        <dbReference type="ARBA" id="ARBA00023136"/>
    </source>
</evidence>
<dbReference type="SMART" id="SM00978">
    <property type="entry name" value="Tim44"/>
    <property type="match status" value="1"/>
</dbReference>
<evidence type="ECO:0000313" key="7">
    <source>
        <dbReference type="Proteomes" id="UP001169764"/>
    </source>
</evidence>
<evidence type="ECO:0000313" key="6">
    <source>
        <dbReference type="EMBL" id="MDO6413007.1"/>
    </source>
</evidence>
<name>A0ABT8Y4T5_9SPHN</name>
<dbReference type="Gene3D" id="3.10.450.240">
    <property type="match status" value="1"/>
</dbReference>
<dbReference type="RefSeq" id="WP_303539333.1">
    <property type="nucleotide sequence ID" value="NZ_JAUOTP010000001.1"/>
</dbReference>
<dbReference type="SUPFAM" id="SSF54427">
    <property type="entry name" value="NTF2-like"/>
    <property type="match status" value="1"/>
</dbReference>
<gene>
    <name evidence="6" type="ORF">Q4F19_01295</name>
</gene>
<evidence type="ECO:0000256" key="2">
    <source>
        <dbReference type="ARBA" id="ARBA00009597"/>
    </source>
</evidence>
<dbReference type="InterPro" id="IPR032710">
    <property type="entry name" value="NTF2-like_dom_sf"/>
</dbReference>